<dbReference type="GO" id="GO:0009265">
    <property type="term" value="P:2'-deoxyribonucleotide biosynthetic process"/>
    <property type="evidence" value="ECO:0007669"/>
    <property type="project" value="TreeGrafter"/>
</dbReference>
<dbReference type="GO" id="GO:0004748">
    <property type="term" value="F:ribonucleoside-diphosphate reductase activity, thioredoxin disulfide as acceptor"/>
    <property type="evidence" value="ECO:0007669"/>
    <property type="project" value="TreeGrafter"/>
</dbReference>
<name>A0A8S5QMS5_9CAUD</name>
<protein>
    <submittedName>
        <fullName evidence="1">Anaerobic ribonucleoside triphosphate reductase</fullName>
    </submittedName>
</protein>
<dbReference type="Gene3D" id="3.20.70.20">
    <property type="match status" value="1"/>
</dbReference>
<dbReference type="PANTHER" id="PTHR21075:SF0">
    <property type="entry name" value="ANAEROBIC RIBONUCLEOSIDE-TRIPHOSPHATE REDUCTASE"/>
    <property type="match status" value="1"/>
</dbReference>
<proteinExistence type="predicted"/>
<dbReference type="SUPFAM" id="SSF51998">
    <property type="entry name" value="PFL-like glycyl radical enzymes"/>
    <property type="match status" value="1"/>
</dbReference>
<evidence type="ECO:0000313" key="1">
    <source>
        <dbReference type="EMBL" id="DAE19908.1"/>
    </source>
</evidence>
<organism evidence="1">
    <name type="scientific">CrAss-like virus sp. ctYsL76</name>
    <dbReference type="NCBI Taxonomy" id="2826826"/>
    <lineage>
        <taxon>Viruses</taxon>
        <taxon>Duplodnaviria</taxon>
        <taxon>Heunggongvirae</taxon>
        <taxon>Uroviricota</taxon>
        <taxon>Caudoviricetes</taxon>
        <taxon>Crassvirales</taxon>
    </lineage>
</organism>
<reference evidence="1" key="1">
    <citation type="journal article" date="2021" name="Proc. Natl. Acad. Sci. U.S.A.">
        <title>A Catalog of Tens of Thousands of Viruses from Human Metagenomes Reveals Hidden Associations with Chronic Diseases.</title>
        <authorList>
            <person name="Tisza M.J."/>
            <person name="Buck C.B."/>
        </authorList>
    </citation>
    <scope>NUCLEOTIDE SEQUENCE</scope>
    <source>
        <strain evidence="1">CtYsL76</strain>
    </source>
</reference>
<dbReference type="Pfam" id="PF13597">
    <property type="entry name" value="NRDD"/>
    <property type="match status" value="1"/>
</dbReference>
<dbReference type="GO" id="GO:0006260">
    <property type="term" value="P:DNA replication"/>
    <property type="evidence" value="ECO:0007669"/>
    <property type="project" value="InterPro"/>
</dbReference>
<dbReference type="GO" id="GO:0008998">
    <property type="term" value="F:ribonucleoside-triphosphate reductase (thioredoxin) activity"/>
    <property type="evidence" value="ECO:0007669"/>
    <property type="project" value="InterPro"/>
</dbReference>
<accession>A0A8S5QMS5</accession>
<dbReference type="PANTHER" id="PTHR21075">
    <property type="entry name" value="ANAEROBIC RIBONUCLEOSIDE-TRIPHOSPHATE REDUCTASE"/>
    <property type="match status" value="1"/>
</dbReference>
<dbReference type="EMBL" id="BK015689">
    <property type="protein sequence ID" value="DAE19908.1"/>
    <property type="molecule type" value="Genomic_DNA"/>
</dbReference>
<sequence length="222" mass="25513">MITFPVESFALIYKNGDFVDKENAKFVAEEYARGHSFFTYISDSVDSLSSCCRLRNTIQTKEFNFTNGNMGIQTGSKSVITLNLNRIIQDWYKQYNTVSGLDATTSTKDSQKQYLINILDRVYKYHTAYNSLLHKMYNAKLLPVYSAGFINLNKQYLTIGINGLNEAANFLGIECTDNDEYKDFCRFIFSTIKEQNILHRTKTETYNTECVPAESLAIKNYN</sequence>
<dbReference type="InterPro" id="IPR012833">
    <property type="entry name" value="NrdD"/>
</dbReference>